<accession>A0A2P6MFU3</accession>
<evidence type="ECO:0000256" key="2">
    <source>
        <dbReference type="SAM" id="SignalP"/>
    </source>
</evidence>
<protein>
    <submittedName>
        <fullName evidence="3">DUF1002 domain-containing protein</fullName>
    </submittedName>
</protein>
<dbReference type="Pfam" id="PF06207">
    <property type="entry name" value="DUF1002"/>
    <property type="match status" value="1"/>
</dbReference>
<dbReference type="OrthoDB" id="9810153at2"/>
<dbReference type="EMBL" id="PVNS01000010">
    <property type="protein sequence ID" value="PRO65137.1"/>
    <property type="molecule type" value="Genomic_DNA"/>
</dbReference>
<feature type="compositionally biased region" description="Basic and acidic residues" evidence="1">
    <location>
        <begin position="300"/>
        <end position="314"/>
    </location>
</feature>
<evidence type="ECO:0000313" key="4">
    <source>
        <dbReference type="Proteomes" id="UP000243650"/>
    </source>
</evidence>
<dbReference type="RefSeq" id="WP_105959693.1">
    <property type="nucleotide sequence ID" value="NZ_PVNS01000010.1"/>
</dbReference>
<sequence>MWKKGLLTITAVSLLAGVLPQAAGADAAPGDEIVTLGEDLTPAQREDLLEEMDITEAEAAEVVTVTNEEEHQYLGDYIDAGVIGTRALSSSKITMMEEGTGMDVETNRITWVSEGMYANALITAGVEDASVYVTAPFDVSGTGALTGLIKAYEASTDEEIPEEQKQTANEELVRTAELGEKYGVEEATELMARIKEGIAEEDIQTEEDLRALIQRLAEEMGIELTEQELDSLTALFERIRGLNIDWDQVRGQIDSVRDNISGFMESDEGQSIIQSIVDFFQAVLDWITSLFGGTDTESENTARADSRDAGGLKS</sequence>
<evidence type="ECO:0000313" key="3">
    <source>
        <dbReference type="EMBL" id="PRO65137.1"/>
    </source>
</evidence>
<evidence type="ECO:0000256" key="1">
    <source>
        <dbReference type="SAM" id="MobiDB-lite"/>
    </source>
</evidence>
<dbReference type="Proteomes" id="UP000243650">
    <property type="component" value="Unassembled WGS sequence"/>
</dbReference>
<comment type="caution">
    <text evidence="3">The sequence shown here is derived from an EMBL/GenBank/DDBJ whole genome shotgun (WGS) entry which is preliminary data.</text>
</comment>
<dbReference type="InterPro" id="IPR009343">
    <property type="entry name" value="DUF1002"/>
</dbReference>
<gene>
    <name evidence="3" type="ORF">C6I21_11870</name>
</gene>
<reference evidence="3 4" key="1">
    <citation type="submission" date="2018-03" db="EMBL/GenBank/DDBJ databases">
        <title>Bacillus urumqiensis sp. nov., a moderately haloalkaliphilic bacterium isolated from a salt lake.</title>
        <authorList>
            <person name="Zhao B."/>
            <person name="Liao Z."/>
        </authorList>
    </citation>
    <scope>NUCLEOTIDE SEQUENCE [LARGE SCALE GENOMIC DNA]</scope>
    <source>
        <strain evidence="3 4">BZ-SZ-XJ18</strain>
    </source>
</reference>
<feature type="chain" id="PRO_5038988699" evidence="2">
    <location>
        <begin position="28"/>
        <end position="314"/>
    </location>
</feature>
<organism evidence="3 4">
    <name type="scientific">Alkalicoccus urumqiensis</name>
    <name type="common">Bacillus urumqiensis</name>
    <dbReference type="NCBI Taxonomy" id="1548213"/>
    <lineage>
        <taxon>Bacteria</taxon>
        <taxon>Bacillati</taxon>
        <taxon>Bacillota</taxon>
        <taxon>Bacilli</taxon>
        <taxon>Bacillales</taxon>
        <taxon>Bacillaceae</taxon>
        <taxon>Alkalicoccus</taxon>
    </lineage>
</organism>
<proteinExistence type="predicted"/>
<feature type="signal peptide" evidence="2">
    <location>
        <begin position="1"/>
        <end position="27"/>
    </location>
</feature>
<keyword evidence="4" id="KW-1185">Reference proteome</keyword>
<keyword evidence="2" id="KW-0732">Signal</keyword>
<feature type="region of interest" description="Disordered" evidence="1">
    <location>
        <begin position="295"/>
        <end position="314"/>
    </location>
</feature>
<name>A0A2P6MFU3_ALKUR</name>
<dbReference type="AlphaFoldDB" id="A0A2P6MFU3"/>